<name>A0ABY4M1T4_9ACTN</name>
<gene>
    <name evidence="14" type="ORF">K9S39_02160</name>
</gene>
<evidence type="ECO:0000256" key="2">
    <source>
        <dbReference type="ARBA" id="ARBA00004141"/>
    </source>
</evidence>
<accession>A0ABY4M1T4</accession>
<evidence type="ECO:0000313" key="15">
    <source>
        <dbReference type="Proteomes" id="UP000830115"/>
    </source>
</evidence>
<reference evidence="14" key="1">
    <citation type="submission" date="2021-10" db="EMBL/GenBank/DDBJ databases">
        <title>Streptomyces nigrumlapis sp.nov.,an antimicrobial producing actinobacterium isolated from Black Gobi rocks.</title>
        <authorList>
            <person name="Wen Y."/>
            <person name="Zhang W."/>
            <person name="Liu X.G."/>
        </authorList>
    </citation>
    <scope>NUCLEOTIDE SEQUENCE</scope>
    <source>
        <strain evidence="14">ST13-2-2</strain>
    </source>
</reference>
<feature type="domain" description="E3 Ubiquitin ligase MUL1-like" evidence="13">
    <location>
        <begin position="96"/>
        <end position="250"/>
    </location>
</feature>
<dbReference type="EMBL" id="CP086322">
    <property type="protein sequence ID" value="UQA90839.1"/>
    <property type="molecule type" value="Genomic_DNA"/>
</dbReference>
<keyword evidence="4" id="KW-0808">Transferase</keyword>
<evidence type="ECO:0000256" key="12">
    <source>
        <dbReference type="SAM" id="Phobius"/>
    </source>
</evidence>
<evidence type="ECO:0000256" key="9">
    <source>
        <dbReference type="ARBA" id="ARBA00022833"/>
    </source>
</evidence>
<dbReference type="InterPro" id="IPR022170">
    <property type="entry name" value="MUL1-like"/>
</dbReference>
<protein>
    <recommendedName>
        <fullName evidence="3">RING-type E3 ubiquitin transferase</fullName>
        <ecNumber evidence="3">2.3.2.27</ecNumber>
    </recommendedName>
</protein>
<evidence type="ECO:0000313" key="14">
    <source>
        <dbReference type="EMBL" id="UQA90839.1"/>
    </source>
</evidence>
<evidence type="ECO:0000256" key="10">
    <source>
        <dbReference type="ARBA" id="ARBA00022989"/>
    </source>
</evidence>
<keyword evidence="10 12" id="KW-1133">Transmembrane helix</keyword>
<dbReference type="RefSeq" id="WP_248861606.1">
    <property type="nucleotide sequence ID" value="NZ_CP086322.1"/>
</dbReference>
<keyword evidence="15" id="KW-1185">Reference proteome</keyword>
<dbReference type="EC" id="2.3.2.27" evidence="3"/>
<evidence type="ECO:0000256" key="8">
    <source>
        <dbReference type="ARBA" id="ARBA00022786"/>
    </source>
</evidence>
<evidence type="ECO:0000256" key="5">
    <source>
        <dbReference type="ARBA" id="ARBA00022692"/>
    </source>
</evidence>
<evidence type="ECO:0000259" key="13">
    <source>
        <dbReference type="Pfam" id="PF12483"/>
    </source>
</evidence>
<organism evidence="14 15">
    <name type="scientific">Streptomyces halobius</name>
    <dbReference type="NCBI Taxonomy" id="2879846"/>
    <lineage>
        <taxon>Bacteria</taxon>
        <taxon>Bacillati</taxon>
        <taxon>Actinomycetota</taxon>
        <taxon>Actinomycetes</taxon>
        <taxon>Kitasatosporales</taxon>
        <taxon>Streptomycetaceae</taxon>
        <taxon>Streptomyces</taxon>
    </lineage>
</organism>
<dbReference type="Pfam" id="PF12483">
    <property type="entry name" value="GIDE"/>
    <property type="match status" value="1"/>
</dbReference>
<evidence type="ECO:0000256" key="1">
    <source>
        <dbReference type="ARBA" id="ARBA00000900"/>
    </source>
</evidence>
<keyword evidence="9" id="KW-0862">Zinc</keyword>
<comment type="subcellular location">
    <subcellularLocation>
        <location evidence="2">Membrane</location>
        <topology evidence="2">Multi-pass membrane protein</topology>
    </subcellularLocation>
</comment>
<keyword evidence="7" id="KW-0863">Zinc-finger</keyword>
<evidence type="ECO:0000256" key="11">
    <source>
        <dbReference type="ARBA" id="ARBA00023136"/>
    </source>
</evidence>
<evidence type="ECO:0000256" key="7">
    <source>
        <dbReference type="ARBA" id="ARBA00022771"/>
    </source>
</evidence>
<proteinExistence type="predicted"/>
<evidence type="ECO:0000256" key="3">
    <source>
        <dbReference type="ARBA" id="ARBA00012483"/>
    </source>
</evidence>
<evidence type="ECO:0000256" key="6">
    <source>
        <dbReference type="ARBA" id="ARBA00022723"/>
    </source>
</evidence>
<sequence length="258" mass="27485">MIWIGLAGLVVATVCAYLARTANARARAMESTETLPVQELKALHGAAAEAAGAGHFRYRCEVAGQAQPHKNGALRSELEGLECVWHKHKITRKFEETYRDSNGNRKRRTRTQVLSEHSSSTAFFVADGTGKMVIRPGDHEVTGAEKVLDRFDPHTGGGHRLELGPLSLDLGGGNGTIGYKREEWIVRPGSPCYVHGEAGDADGRLAIGAPAEGGVFIMSVKSEEQLLRGENHKVLGFGIGTAVAAVAGVVLLVVGILS</sequence>
<keyword evidence="6" id="KW-0479">Metal-binding</keyword>
<keyword evidence="8" id="KW-0833">Ubl conjugation pathway</keyword>
<evidence type="ECO:0000256" key="4">
    <source>
        <dbReference type="ARBA" id="ARBA00022679"/>
    </source>
</evidence>
<feature type="transmembrane region" description="Helical" evidence="12">
    <location>
        <begin position="234"/>
        <end position="257"/>
    </location>
</feature>
<keyword evidence="5 12" id="KW-0812">Transmembrane</keyword>
<comment type="catalytic activity">
    <reaction evidence="1">
        <text>S-ubiquitinyl-[E2 ubiquitin-conjugating enzyme]-L-cysteine + [acceptor protein]-L-lysine = [E2 ubiquitin-conjugating enzyme]-L-cysteine + N(6)-ubiquitinyl-[acceptor protein]-L-lysine.</text>
        <dbReference type="EC" id="2.3.2.27"/>
    </reaction>
</comment>
<keyword evidence="11 12" id="KW-0472">Membrane</keyword>
<dbReference type="Proteomes" id="UP000830115">
    <property type="component" value="Chromosome"/>
</dbReference>